<dbReference type="AlphaFoldDB" id="A0AAV1AQE2"/>
<evidence type="ECO:0000313" key="1">
    <source>
        <dbReference type="EMBL" id="CAI8612650.1"/>
    </source>
</evidence>
<accession>A0AAV1AQE2</accession>
<protein>
    <submittedName>
        <fullName evidence="1">Uncharacterized protein</fullName>
    </submittedName>
</protein>
<name>A0AAV1AQE2_VICFA</name>
<evidence type="ECO:0000313" key="2">
    <source>
        <dbReference type="Proteomes" id="UP001157006"/>
    </source>
</evidence>
<proteinExistence type="predicted"/>
<sequence>MAQKVIIIPTLSIWAEIHFPLFLLTIEKKNRVEHEELKTPDRRSLLPRPHTDFLLRRSSAQPEFDFSVYRLFFSLRRAVIYFRRSLVKGFLEKAVVSAQESQAYGWRKL</sequence>
<gene>
    <name evidence="1" type="ORF">VFH_V044760</name>
</gene>
<keyword evidence="2" id="KW-1185">Reference proteome</keyword>
<organism evidence="1 2">
    <name type="scientific">Vicia faba</name>
    <name type="common">Broad bean</name>
    <name type="synonym">Faba vulgaris</name>
    <dbReference type="NCBI Taxonomy" id="3906"/>
    <lineage>
        <taxon>Eukaryota</taxon>
        <taxon>Viridiplantae</taxon>
        <taxon>Streptophyta</taxon>
        <taxon>Embryophyta</taxon>
        <taxon>Tracheophyta</taxon>
        <taxon>Spermatophyta</taxon>
        <taxon>Magnoliopsida</taxon>
        <taxon>eudicotyledons</taxon>
        <taxon>Gunneridae</taxon>
        <taxon>Pentapetalae</taxon>
        <taxon>rosids</taxon>
        <taxon>fabids</taxon>
        <taxon>Fabales</taxon>
        <taxon>Fabaceae</taxon>
        <taxon>Papilionoideae</taxon>
        <taxon>50 kb inversion clade</taxon>
        <taxon>NPAAA clade</taxon>
        <taxon>Hologalegina</taxon>
        <taxon>IRL clade</taxon>
        <taxon>Fabeae</taxon>
        <taxon>Vicia</taxon>
    </lineage>
</organism>
<dbReference type="Proteomes" id="UP001157006">
    <property type="component" value="Chromosome 5"/>
</dbReference>
<reference evidence="1 2" key="1">
    <citation type="submission" date="2023-01" db="EMBL/GenBank/DDBJ databases">
        <authorList>
            <person name="Kreplak J."/>
        </authorList>
    </citation>
    <scope>NUCLEOTIDE SEQUENCE [LARGE SCALE GENOMIC DNA]</scope>
</reference>
<dbReference type="EMBL" id="OX451740">
    <property type="protein sequence ID" value="CAI8612650.1"/>
    <property type="molecule type" value="Genomic_DNA"/>
</dbReference>